<evidence type="ECO:0000259" key="4">
    <source>
        <dbReference type="PROSITE" id="PS50949"/>
    </source>
</evidence>
<dbReference type="OrthoDB" id="4532751at2"/>
<evidence type="ECO:0000256" key="2">
    <source>
        <dbReference type="ARBA" id="ARBA00023125"/>
    </source>
</evidence>
<dbReference type="InterPro" id="IPR028978">
    <property type="entry name" value="Chorismate_lyase_/UTRA_dom_sf"/>
</dbReference>
<dbReference type="Gene3D" id="3.40.1410.10">
    <property type="entry name" value="Chorismate lyase-like"/>
    <property type="match status" value="1"/>
</dbReference>
<dbReference type="GO" id="GO:0045892">
    <property type="term" value="P:negative regulation of DNA-templated transcription"/>
    <property type="evidence" value="ECO:0007669"/>
    <property type="project" value="TreeGrafter"/>
</dbReference>
<sequence length="258" mass="28168">MSKQPEYVTIAETLKAEVLAGDYDSEPLPSTGTLAQRFDVNMKTAARAVQHLVAEGVLIARPGMRAVPVPPEMRATKWPMTGRYARARAAQGLLFGSDVSGSVRKDTVAREWIPAPPPIAQLLGVAPGTRVFRRSSRTYVNDRLTEDTTMHFPAAIIDAAPGLETDDRIRVVPLIEAAGHVVTRTANELRARHPSETEQRLFGIDATSIVIEHSHGTYGARGEALEAVVNVRPAAHTVLTFDTYEGPDNDQQETRRAQ</sequence>
<dbReference type="Gene3D" id="1.10.10.10">
    <property type="entry name" value="Winged helix-like DNA-binding domain superfamily/Winged helix DNA-binding domain"/>
    <property type="match status" value="1"/>
</dbReference>
<dbReference type="PROSITE" id="PS50949">
    <property type="entry name" value="HTH_GNTR"/>
    <property type="match status" value="1"/>
</dbReference>
<protein>
    <submittedName>
        <fullName evidence="5">Uncharacterized HTH-type transcriptional regulator yurK</fullName>
    </submittedName>
</protein>
<keyword evidence="2" id="KW-0238">DNA-binding</keyword>
<dbReference type="InterPro" id="IPR000524">
    <property type="entry name" value="Tscrpt_reg_HTH_GntR"/>
</dbReference>
<dbReference type="GO" id="GO:0003700">
    <property type="term" value="F:DNA-binding transcription factor activity"/>
    <property type="evidence" value="ECO:0007669"/>
    <property type="project" value="InterPro"/>
</dbReference>
<dbReference type="PANTHER" id="PTHR44846:SF17">
    <property type="entry name" value="GNTR-FAMILY TRANSCRIPTIONAL REGULATOR"/>
    <property type="match status" value="1"/>
</dbReference>
<accession>A0A379JMY4</accession>
<feature type="domain" description="HTH gntR-type" evidence="4">
    <location>
        <begin position="4"/>
        <end position="72"/>
    </location>
</feature>
<evidence type="ECO:0000256" key="3">
    <source>
        <dbReference type="ARBA" id="ARBA00023163"/>
    </source>
</evidence>
<reference evidence="5 6" key="1">
    <citation type="submission" date="2018-06" db="EMBL/GenBank/DDBJ databases">
        <authorList>
            <consortium name="Pathogen Informatics"/>
            <person name="Doyle S."/>
        </authorList>
    </citation>
    <scope>NUCLEOTIDE SEQUENCE [LARGE SCALE GENOMIC DNA]</scope>
    <source>
        <strain evidence="5 6">NCTC1934</strain>
    </source>
</reference>
<dbReference type="InterPro" id="IPR036388">
    <property type="entry name" value="WH-like_DNA-bd_sf"/>
</dbReference>
<dbReference type="InterPro" id="IPR050679">
    <property type="entry name" value="Bact_HTH_transcr_reg"/>
</dbReference>
<evidence type="ECO:0000256" key="1">
    <source>
        <dbReference type="ARBA" id="ARBA00023015"/>
    </source>
</evidence>
<keyword evidence="1" id="KW-0805">Transcription regulation</keyword>
<proteinExistence type="predicted"/>
<keyword evidence="3" id="KW-0804">Transcription</keyword>
<keyword evidence="6" id="KW-1185">Reference proteome</keyword>
<dbReference type="AlphaFoldDB" id="A0A379JMY4"/>
<gene>
    <name evidence="5" type="primary">yurK_2</name>
    <name evidence="5" type="ORF">NCTC1934_06945</name>
</gene>
<dbReference type="SUPFAM" id="SSF46785">
    <property type="entry name" value="Winged helix' DNA-binding domain"/>
    <property type="match status" value="1"/>
</dbReference>
<dbReference type="RefSeq" id="WP_081592910.1">
    <property type="nucleotide sequence ID" value="NZ_UGRY01000008.1"/>
</dbReference>
<dbReference type="InterPro" id="IPR036390">
    <property type="entry name" value="WH_DNA-bd_sf"/>
</dbReference>
<evidence type="ECO:0000313" key="5">
    <source>
        <dbReference type="EMBL" id="SUD49591.1"/>
    </source>
</evidence>
<dbReference type="PANTHER" id="PTHR44846">
    <property type="entry name" value="MANNOSYL-D-GLYCERATE TRANSPORT/METABOLISM SYSTEM REPRESSOR MNGR-RELATED"/>
    <property type="match status" value="1"/>
</dbReference>
<dbReference type="Proteomes" id="UP000255467">
    <property type="component" value="Unassembled WGS sequence"/>
</dbReference>
<dbReference type="EMBL" id="UGRY01000008">
    <property type="protein sequence ID" value="SUD49591.1"/>
    <property type="molecule type" value="Genomic_DNA"/>
</dbReference>
<evidence type="ECO:0000313" key="6">
    <source>
        <dbReference type="Proteomes" id="UP000255467"/>
    </source>
</evidence>
<dbReference type="Pfam" id="PF00392">
    <property type="entry name" value="GntR"/>
    <property type="match status" value="1"/>
</dbReference>
<dbReference type="InterPro" id="IPR011663">
    <property type="entry name" value="UTRA"/>
</dbReference>
<dbReference type="GO" id="GO:0003677">
    <property type="term" value="F:DNA binding"/>
    <property type="evidence" value="ECO:0007669"/>
    <property type="project" value="UniProtKB-KW"/>
</dbReference>
<dbReference type="SUPFAM" id="SSF64288">
    <property type="entry name" value="Chorismate lyase-like"/>
    <property type="match status" value="1"/>
</dbReference>
<organism evidence="5 6">
    <name type="scientific">Nocardia otitidiscaviarum</name>
    <dbReference type="NCBI Taxonomy" id="1823"/>
    <lineage>
        <taxon>Bacteria</taxon>
        <taxon>Bacillati</taxon>
        <taxon>Actinomycetota</taxon>
        <taxon>Actinomycetes</taxon>
        <taxon>Mycobacteriales</taxon>
        <taxon>Nocardiaceae</taxon>
        <taxon>Nocardia</taxon>
    </lineage>
</organism>
<dbReference type="Pfam" id="PF07702">
    <property type="entry name" value="UTRA"/>
    <property type="match status" value="1"/>
</dbReference>
<name>A0A379JMY4_9NOCA</name>